<evidence type="ECO:0000259" key="3">
    <source>
        <dbReference type="PROSITE" id="PS51673"/>
    </source>
</evidence>
<feature type="domain" description="SUZ" evidence="3">
    <location>
        <begin position="124"/>
        <end position="217"/>
    </location>
</feature>
<feature type="non-terminal residue" evidence="4">
    <location>
        <position position="302"/>
    </location>
</feature>
<dbReference type="AlphaFoldDB" id="A0A4P9Z5U2"/>
<evidence type="ECO:0000313" key="5">
    <source>
        <dbReference type="Proteomes" id="UP000278143"/>
    </source>
</evidence>
<protein>
    <recommendedName>
        <fullName evidence="3">SUZ domain-containing protein</fullName>
    </recommendedName>
</protein>
<organism evidence="4 5">
    <name type="scientific">Syncephalis pseudoplumigaleata</name>
    <dbReference type="NCBI Taxonomy" id="1712513"/>
    <lineage>
        <taxon>Eukaryota</taxon>
        <taxon>Fungi</taxon>
        <taxon>Fungi incertae sedis</taxon>
        <taxon>Zoopagomycota</taxon>
        <taxon>Zoopagomycotina</taxon>
        <taxon>Zoopagomycetes</taxon>
        <taxon>Zoopagales</taxon>
        <taxon>Piptocephalidaceae</taxon>
        <taxon>Syncephalis</taxon>
    </lineage>
</organism>
<feature type="region of interest" description="Disordered" evidence="1">
    <location>
        <begin position="151"/>
        <end position="190"/>
    </location>
</feature>
<proteinExistence type="predicted"/>
<feature type="region of interest" description="Disordered" evidence="1">
    <location>
        <begin position="215"/>
        <end position="266"/>
    </location>
</feature>
<evidence type="ECO:0000256" key="2">
    <source>
        <dbReference type="SAM" id="SignalP"/>
    </source>
</evidence>
<dbReference type="Proteomes" id="UP000278143">
    <property type="component" value="Unassembled WGS sequence"/>
</dbReference>
<name>A0A4P9Z5U2_9FUNG</name>
<evidence type="ECO:0000256" key="1">
    <source>
        <dbReference type="SAM" id="MobiDB-lite"/>
    </source>
</evidence>
<dbReference type="InterPro" id="IPR024771">
    <property type="entry name" value="SUZ"/>
</dbReference>
<feature type="signal peptide" evidence="2">
    <location>
        <begin position="1"/>
        <end position="30"/>
    </location>
</feature>
<feature type="chain" id="PRO_5020272135" description="SUZ domain-containing protein" evidence="2">
    <location>
        <begin position="31"/>
        <end position="302"/>
    </location>
</feature>
<dbReference type="InterPro" id="IPR051937">
    <property type="entry name" value="R3H_domain_containing"/>
</dbReference>
<keyword evidence="5" id="KW-1185">Reference proteome</keyword>
<dbReference type="PROSITE" id="PS51673">
    <property type="entry name" value="SUZ"/>
    <property type="match status" value="1"/>
</dbReference>
<feature type="compositionally biased region" description="Low complexity" evidence="1">
    <location>
        <begin position="242"/>
        <end position="255"/>
    </location>
</feature>
<feature type="compositionally biased region" description="Low complexity" evidence="1">
    <location>
        <begin position="169"/>
        <end position="189"/>
    </location>
</feature>
<dbReference type="PANTHER" id="PTHR15672">
    <property type="entry name" value="CAMP-REGULATED PHOSPHOPROTEIN 21 RELATED R3H DOMAIN CONTAINING PROTEIN"/>
    <property type="match status" value="1"/>
</dbReference>
<dbReference type="EMBL" id="KZ989291">
    <property type="protein sequence ID" value="RKP27000.1"/>
    <property type="molecule type" value="Genomic_DNA"/>
</dbReference>
<gene>
    <name evidence="4" type="ORF">SYNPS1DRAFT_27335</name>
</gene>
<keyword evidence="2" id="KW-0732">Signal</keyword>
<evidence type="ECO:0000313" key="4">
    <source>
        <dbReference type="EMBL" id="RKP27000.1"/>
    </source>
</evidence>
<feature type="compositionally biased region" description="Polar residues" evidence="1">
    <location>
        <begin position="220"/>
        <end position="233"/>
    </location>
</feature>
<sequence>MATCFSGCSRILSLPSLLLLLLLDVDGVAATVAGDDSADDCDAADSCMPAAAAAAAAVLVFFTMTTDGCHSPHTSRVPATELVPAAYYTQGGGLLQPRAFGGVQQEVGGHPYEMHRVGHVSTLGQPTLRFYDFLEQEDAAPQQSMRIMQRNPLASPGRRGNAKTESRTSQLSSTQAQPSASSDSAESSSEIGRKFMTMEEREAAYQAARARIFGQEDSAKSTTSDPPASNATPTREHHHHTSPSSASSASSASASGPKDDTTPAANTPAINSAAAVATPTVPSPVAATPTPVEAIKAAAIST</sequence>
<dbReference type="Pfam" id="PF12752">
    <property type="entry name" value="SUZ"/>
    <property type="match status" value="1"/>
</dbReference>
<dbReference type="PANTHER" id="PTHR15672:SF8">
    <property type="entry name" value="PROTEIN ENCORE"/>
    <property type="match status" value="1"/>
</dbReference>
<accession>A0A4P9Z5U2</accession>
<reference evidence="5" key="1">
    <citation type="journal article" date="2018" name="Nat. Microbiol.">
        <title>Leveraging single-cell genomics to expand the fungal tree of life.</title>
        <authorList>
            <person name="Ahrendt S.R."/>
            <person name="Quandt C.A."/>
            <person name="Ciobanu D."/>
            <person name="Clum A."/>
            <person name="Salamov A."/>
            <person name="Andreopoulos B."/>
            <person name="Cheng J.F."/>
            <person name="Woyke T."/>
            <person name="Pelin A."/>
            <person name="Henrissat B."/>
            <person name="Reynolds N.K."/>
            <person name="Benny G.L."/>
            <person name="Smith M.E."/>
            <person name="James T.Y."/>
            <person name="Grigoriev I.V."/>
        </authorList>
    </citation>
    <scope>NUCLEOTIDE SEQUENCE [LARGE SCALE GENOMIC DNA]</scope>
    <source>
        <strain evidence="5">Benny S71-1</strain>
    </source>
</reference>